<dbReference type="EMBL" id="QTSX02005863">
    <property type="protein sequence ID" value="KAJ9056849.1"/>
    <property type="molecule type" value="Genomic_DNA"/>
</dbReference>
<evidence type="ECO:0000313" key="1">
    <source>
        <dbReference type="EMBL" id="KAJ9056849.1"/>
    </source>
</evidence>
<dbReference type="Proteomes" id="UP001165960">
    <property type="component" value="Unassembled WGS sequence"/>
</dbReference>
<keyword evidence="2" id="KW-1185">Reference proteome</keyword>
<reference evidence="1" key="1">
    <citation type="submission" date="2022-04" db="EMBL/GenBank/DDBJ databases">
        <title>Genome of the entomopathogenic fungus Entomophthora muscae.</title>
        <authorList>
            <person name="Elya C."/>
            <person name="Lovett B.R."/>
            <person name="Lee E."/>
            <person name="Macias A.M."/>
            <person name="Hajek A.E."/>
            <person name="De Bivort B.L."/>
            <person name="Kasson M.T."/>
            <person name="De Fine Licht H.H."/>
            <person name="Stajich J.E."/>
        </authorList>
    </citation>
    <scope>NUCLEOTIDE SEQUENCE</scope>
    <source>
        <strain evidence="1">Berkeley</strain>
    </source>
</reference>
<organism evidence="1 2">
    <name type="scientific">Entomophthora muscae</name>
    <dbReference type="NCBI Taxonomy" id="34485"/>
    <lineage>
        <taxon>Eukaryota</taxon>
        <taxon>Fungi</taxon>
        <taxon>Fungi incertae sedis</taxon>
        <taxon>Zoopagomycota</taxon>
        <taxon>Entomophthoromycotina</taxon>
        <taxon>Entomophthoromycetes</taxon>
        <taxon>Entomophthorales</taxon>
        <taxon>Entomophthoraceae</taxon>
        <taxon>Entomophthora</taxon>
    </lineage>
</organism>
<comment type="caution">
    <text evidence="1">The sequence shown here is derived from an EMBL/GenBank/DDBJ whole genome shotgun (WGS) entry which is preliminary data.</text>
</comment>
<name>A0ACC2S3H8_9FUNG</name>
<proteinExistence type="predicted"/>
<accession>A0ACC2S3H8</accession>
<gene>
    <name evidence="1" type="ORF">DSO57_1028669</name>
</gene>
<protein>
    <submittedName>
        <fullName evidence="1">Uncharacterized protein</fullName>
    </submittedName>
</protein>
<evidence type="ECO:0000313" key="2">
    <source>
        <dbReference type="Proteomes" id="UP001165960"/>
    </source>
</evidence>
<sequence length="425" mass="46819">MSRALIKSNLGPSSSLSKLVKFRGFNTSSNVILANSSSSSKPTAAFKMKAKVYERKPAISKEFINPVSWELEKVNSVLLPELSSVNAEEDNLNKVFSLPSESKHKLEHNFPKRLADEFLATRETGLLFRQSTLDILNHVKASKGKSASPLIIDGVVGTGKSALLLQIVSQIMLEDWLVIYLPEVKSLVNGSRPYNYSASEGLYLQPTAAAHILALALKFNKETLSKISLGEVIKIGPHTYSEDSNLGQIVTLGSKDLNFSHQCLDKFLLVISQQTKVPVLIAIDEINTLYGTSEYYNTESRLLKCTELSVIKSLVKLVEEKQALNNGIVLGATSWVDKGLVSDAFGPKDLAKPAAGIHQGSLPSGAKFDRYYTQLYSQAETQVLAKYYHEASIIYEELTPQEVTKKFLVSSGNPHKFYLSCARLL</sequence>